<sequence>MSPRKKATNPITQSENETISSNINPLVFISHDTRDAELAEEFSNLLKSASAGALKSFRSSDKKGTQGIEYGMEWYPAIMDKIDEASDVVCLLTQHSVDRPWILYEAGVAKGKLDKKVIGIALGIPFSSAITGPFALFQNNSGDSESITKLVLELVMKVPGLDPDKSLVRLLVDKFVEKVKEITEKKTEDGGEIEKAESVDENSVAKLFEEVKIMFDSLPSRIENRIDPDMRRKRRKSHPMMLEEMLHFGFEDEEPSIGFLMLVSLYKDDFPWFYEIGVDTYRGLKAVKSNAEREKIIRTFERATEMLSHPIMREFHGESKDNYFLFKETRHMFHRYLERFYTDKRSEK</sequence>
<evidence type="ECO:0000259" key="1">
    <source>
        <dbReference type="Pfam" id="PF13676"/>
    </source>
</evidence>
<evidence type="ECO:0000313" key="3">
    <source>
        <dbReference type="Proteomes" id="UP000198850"/>
    </source>
</evidence>
<gene>
    <name evidence="2" type="ORF">SAMN05443550_1284</name>
</gene>
<evidence type="ECO:0000313" key="2">
    <source>
        <dbReference type="EMBL" id="SEB22191.1"/>
    </source>
</evidence>
<name>A0A1H4HKI0_9SPHI</name>
<organism evidence="2 3">
    <name type="scientific">Pedobacter hartonius</name>
    <dbReference type="NCBI Taxonomy" id="425514"/>
    <lineage>
        <taxon>Bacteria</taxon>
        <taxon>Pseudomonadati</taxon>
        <taxon>Bacteroidota</taxon>
        <taxon>Sphingobacteriia</taxon>
        <taxon>Sphingobacteriales</taxon>
        <taxon>Sphingobacteriaceae</taxon>
        <taxon>Pedobacter</taxon>
    </lineage>
</organism>
<proteinExistence type="predicted"/>
<dbReference type="RefSeq" id="WP_090560170.1">
    <property type="nucleotide sequence ID" value="NZ_FNRA01000028.1"/>
</dbReference>
<reference evidence="2 3" key="1">
    <citation type="submission" date="2016-10" db="EMBL/GenBank/DDBJ databases">
        <authorList>
            <person name="de Groot N.N."/>
        </authorList>
    </citation>
    <scope>NUCLEOTIDE SEQUENCE [LARGE SCALE GENOMIC DNA]</scope>
    <source>
        <strain evidence="2 3">DSM 19033</strain>
    </source>
</reference>
<accession>A0A1H4HKI0</accession>
<dbReference type="GO" id="GO:0007165">
    <property type="term" value="P:signal transduction"/>
    <property type="evidence" value="ECO:0007669"/>
    <property type="project" value="InterPro"/>
</dbReference>
<protein>
    <submittedName>
        <fullName evidence="2">TIR domain-containing protein</fullName>
    </submittedName>
</protein>
<dbReference type="Gene3D" id="3.40.50.10140">
    <property type="entry name" value="Toll/interleukin-1 receptor homology (TIR) domain"/>
    <property type="match status" value="1"/>
</dbReference>
<keyword evidence="3" id="KW-1185">Reference proteome</keyword>
<dbReference type="AlphaFoldDB" id="A0A1H4HKI0"/>
<dbReference type="SUPFAM" id="SSF52200">
    <property type="entry name" value="Toll/Interleukin receptor TIR domain"/>
    <property type="match status" value="1"/>
</dbReference>
<dbReference type="EMBL" id="FNRA01000028">
    <property type="protein sequence ID" value="SEB22191.1"/>
    <property type="molecule type" value="Genomic_DNA"/>
</dbReference>
<dbReference type="Proteomes" id="UP000198850">
    <property type="component" value="Unassembled WGS sequence"/>
</dbReference>
<dbReference type="InterPro" id="IPR035897">
    <property type="entry name" value="Toll_tir_struct_dom_sf"/>
</dbReference>
<dbReference type="InterPro" id="IPR000157">
    <property type="entry name" value="TIR_dom"/>
</dbReference>
<dbReference type="OrthoDB" id="122965at2"/>
<feature type="domain" description="TIR" evidence="1">
    <location>
        <begin position="27"/>
        <end position="123"/>
    </location>
</feature>
<dbReference type="Pfam" id="PF13676">
    <property type="entry name" value="TIR_2"/>
    <property type="match status" value="1"/>
</dbReference>
<dbReference type="STRING" id="425514.SAMN05443550_1284"/>